<dbReference type="FunFam" id="3.40.50.300:FF:001763">
    <property type="entry name" value="Ras family gtpase"/>
    <property type="match status" value="1"/>
</dbReference>
<reference evidence="14" key="1">
    <citation type="submission" date="2020-01" db="EMBL/GenBank/DDBJ databases">
        <title>Development of genomics and gene disruption for Polysphondylium violaceum indicates a role for the polyketide synthase stlB in stalk morphogenesis.</title>
        <authorList>
            <person name="Narita B."/>
            <person name="Kawabe Y."/>
            <person name="Kin K."/>
            <person name="Saito T."/>
            <person name="Gibbs R."/>
            <person name="Kuspa A."/>
            <person name="Muzny D."/>
            <person name="Queller D."/>
            <person name="Richards S."/>
            <person name="Strassman J."/>
            <person name="Sucgang R."/>
            <person name="Worley K."/>
            <person name="Schaap P."/>
        </authorList>
    </citation>
    <scope>NUCLEOTIDE SEQUENCE</scope>
    <source>
        <strain evidence="14">QSvi11</strain>
    </source>
</reference>
<gene>
    <name evidence="14" type="ORF">CYY_007060</name>
</gene>
<dbReference type="SUPFAM" id="SSF52540">
    <property type="entry name" value="P-loop containing nucleoside triphosphate hydrolases"/>
    <property type="match status" value="1"/>
</dbReference>
<dbReference type="PROSITE" id="PS51420">
    <property type="entry name" value="RHO"/>
    <property type="match status" value="1"/>
</dbReference>
<keyword evidence="4" id="KW-1003">Cell membrane</keyword>
<dbReference type="InterPro" id="IPR027417">
    <property type="entry name" value="P-loop_NTPase"/>
</dbReference>
<evidence type="ECO:0000256" key="7">
    <source>
        <dbReference type="ARBA" id="ARBA00022801"/>
    </source>
</evidence>
<dbReference type="PANTHER" id="PTHR24070">
    <property type="entry name" value="RAS, DI-RAS, AND RHEB FAMILY MEMBERS OF SMALL GTPASE SUPERFAMILY"/>
    <property type="match status" value="1"/>
</dbReference>
<dbReference type="GO" id="GO:0003925">
    <property type="term" value="F:G protein activity"/>
    <property type="evidence" value="ECO:0007669"/>
    <property type="project" value="UniProtKB-EC"/>
</dbReference>
<keyword evidence="8" id="KW-0342">GTP-binding</keyword>
<dbReference type="AlphaFoldDB" id="A0A8J4PQ48"/>
<feature type="compositionally biased region" description="Low complexity" evidence="13">
    <location>
        <begin position="229"/>
        <end position="258"/>
    </location>
</feature>
<evidence type="ECO:0000256" key="11">
    <source>
        <dbReference type="ARBA" id="ARBA00023289"/>
    </source>
</evidence>
<evidence type="ECO:0000256" key="2">
    <source>
        <dbReference type="ARBA" id="ARBA00008344"/>
    </source>
</evidence>
<evidence type="ECO:0000256" key="6">
    <source>
        <dbReference type="ARBA" id="ARBA00022741"/>
    </source>
</evidence>
<name>A0A8J4PQ48_9MYCE</name>
<dbReference type="PROSITE" id="PS51421">
    <property type="entry name" value="RAS"/>
    <property type="match status" value="1"/>
</dbReference>
<feature type="compositionally biased region" description="Low complexity" evidence="13">
    <location>
        <begin position="184"/>
        <end position="195"/>
    </location>
</feature>
<proteinExistence type="inferred from homology"/>
<dbReference type="GO" id="GO:0061118">
    <property type="term" value="P:regulation of positive chemotaxis to cAMP"/>
    <property type="evidence" value="ECO:0007669"/>
    <property type="project" value="UniProtKB-ARBA"/>
</dbReference>
<comment type="similarity">
    <text evidence="2">Belongs to the small GTPase superfamily. Ras family.</text>
</comment>
<feature type="region of interest" description="Disordered" evidence="13">
    <location>
        <begin position="229"/>
        <end position="270"/>
    </location>
</feature>
<dbReference type="InterPro" id="IPR001806">
    <property type="entry name" value="Small_GTPase"/>
</dbReference>
<keyword evidence="15" id="KW-1185">Reference proteome</keyword>
<dbReference type="SMART" id="SM00175">
    <property type="entry name" value="RAB"/>
    <property type="match status" value="1"/>
</dbReference>
<evidence type="ECO:0000256" key="9">
    <source>
        <dbReference type="ARBA" id="ARBA00023136"/>
    </source>
</evidence>
<dbReference type="SMART" id="SM00176">
    <property type="entry name" value="RAN"/>
    <property type="match status" value="1"/>
</dbReference>
<dbReference type="Proteomes" id="UP000695562">
    <property type="component" value="Unassembled WGS sequence"/>
</dbReference>
<evidence type="ECO:0000313" key="14">
    <source>
        <dbReference type="EMBL" id="KAF2071634.1"/>
    </source>
</evidence>
<evidence type="ECO:0000313" key="15">
    <source>
        <dbReference type="Proteomes" id="UP000695562"/>
    </source>
</evidence>
<sequence length="270" mass="29431">MNNLKVVVLGASGVGKTSLTTRFVNGEFVENYDPTIEDLYRKVIETNKGENYMMEIMDISGTERFLAMRDLYIRNAQAFILVYSITSRVSLLELENIKNLIVQVKEKPLSTIPIAVLGNKCDLEEHRSVSSEEGESLCKKWGVGDFLETSAKIEMNIQSAFDCLIKQVASKPQYINSPKKSKNQNHSSLNSSLSNSGSSASLSNLSNLSNSSSSNSSIASMSMTSSNTSISSLSKLSRSPSSSSISKKSKSSSTSSSSKKLKIKNKCSIM</sequence>
<dbReference type="OrthoDB" id="265044at2759"/>
<dbReference type="GO" id="GO:0007165">
    <property type="term" value="P:signal transduction"/>
    <property type="evidence" value="ECO:0007669"/>
    <property type="project" value="InterPro"/>
</dbReference>
<keyword evidence="6" id="KW-0547">Nucleotide-binding</keyword>
<keyword evidence="11" id="KW-0636">Prenylation</keyword>
<comment type="catalytic activity">
    <reaction evidence="12">
        <text>GTP + H2O = GDP + phosphate + H(+)</text>
        <dbReference type="Rhea" id="RHEA:19669"/>
        <dbReference type="ChEBI" id="CHEBI:15377"/>
        <dbReference type="ChEBI" id="CHEBI:15378"/>
        <dbReference type="ChEBI" id="CHEBI:37565"/>
        <dbReference type="ChEBI" id="CHEBI:43474"/>
        <dbReference type="ChEBI" id="CHEBI:58189"/>
        <dbReference type="EC" id="3.6.5.2"/>
    </reaction>
</comment>
<keyword evidence="10" id="KW-0449">Lipoprotein</keyword>
<dbReference type="GO" id="GO:0005525">
    <property type="term" value="F:GTP binding"/>
    <property type="evidence" value="ECO:0007669"/>
    <property type="project" value="UniProtKB-KW"/>
</dbReference>
<evidence type="ECO:0000256" key="12">
    <source>
        <dbReference type="ARBA" id="ARBA00048098"/>
    </source>
</evidence>
<evidence type="ECO:0000256" key="1">
    <source>
        <dbReference type="ARBA" id="ARBA00004342"/>
    </source>
</evidence>
<keyword evidence="9" id="KW-0472">Membrane</keyword>
<keyword evidence="7" id="KW-0378">Hydrolase</keyword>
<dbReference type="EC" id="3.6.5.2" evidence="3"/>
<evidence type="ECO:0000256" key="8">
    <source>
        <dbReference type="ARBA" id="ARBA00023134"/>
    </source>
</evidence>
<dbReference type="SMART" id="SM00173">
    <property type="entry name" value="RAS"/>
    <property type="match status" value="1"/>
</dbReference>
<dbReference type="SMART" id="SM00174">
    <property type="entry name" value="RHO"/>
    <property type="match status" value="1"/>
</dbReference>
<evidence type="ECO:0000256" key="5">
    <source>
        <dbReference type="ARBA" id="ARBA00022481"/>
    </source>
</evidence>
<comment type="subcellular location">
    <subcellularLocation>
        <location evidence="1">Cell membrane</location>
        <topology evidence="1">Lipid-anchor</topology>
        <orientation evidence="1">Cytoplasmic side</orientation>
    </subcellularLocation>
</comment>
<evidence type="ECO:0000256" key="13">
    <source>
        <dbReference type="SAM" id="MobiDB-lite"/>
    </source>
</evidence>
<evidence type="ECO:0000256" key="3">
    <source>
        <dbReference type="ARBA" id="ARBA00011984"/>
    </source>
</evidence>
<dbReference type="GO" id="GO:0005886">
    <property type="term" value="C:plasma membrane"/>
    <property type="evidence" value="ECO:0007669"/>
    <property type="project" value="UniProtKB-SubCell"/>
</dbReference>
<protein>
    <recommendedName>
        <fullName evidence="3">small monomeric GTPase</fullName>
        <ecNumber evidence="3">3.6.5.2</ecNumber>
    </recommendedName>
</protein>
<dbReference type="Gene3D" id="3.40.50.300">
    <property type="entry name" value="P-loop containing nucleotide triphosphate hydrolases"/>
    <property type="match status" value="1"/>
</dbReference>
<accession>A0A8J4PQ48</accession>
<comment type="caution">
    <text evidence="14">The sequence shown here is derived from an EMBL/GenBank/DDBJ whole genome shotgun (WGS) entry which is preliminary data.</text>
</comment>
<dbReference type="GO" id="GO:1900024">
    <property type="term" value="P:regulation of substrate adhesion-dependent cell spreading"/>
    <property type="evidence" value="ECO:0007669"/>
    <property type="project" value="UniProtKB-ARBA"/>
</dbReference>
<evidence type="ECO:0000256" key="10">
    <source>
        <dbReference type="ARBA" id="ARBA00023288"/>
    </source>
</evidence>
<dbReference type="NCBIfam" id="TIGR00231">
    <property type="entry name" value="small_GTP"/>
    <property type="match status" value="1"/>
</dbReference>
<keyword evidence="5" id="KW-0488">Methylation</keyword>
<dbReference type="PROSITE" id="PS51419">
    <property type="entry name" value="RAB"/>
    <property type="match status" value="1"/>
</dbReference>
<dbReference type="GO" id="GO:0030334">
    <property type="term" value="P:regulation of cell migration"/>
    <property type="evidence" value="ECO:0007669"/>
    <property type="project" value="UniProtKB-ARBA"/>
</dbReference>
<feature type="compositionally biased region" description="Basic residues" evidence="13">
    <location>
        <begin position="259"/>
        <end position="270"/>
    </location>
</feature>
<dbReference type="Pfam" id="PF00071">
    <property type="entry name" value="Ras"/>
    <property type="match status" value="1"/>
</dbReference>
<feature type="region of interest" description="Disordered" evidence="13">
    <location>
        <begin position="175"/>
        <end position="195"/>
    </location>
</feature>
<dbReference type="PRINTS" id="PR00449">
    <property type="entry name" value="RASTRNSFRMNG"/>
</dbReference>
<dbReference type="EMBL" id="AJWJ01000356">
    <property type="protein sequence ID" value="KAF2071634.1"/>
    <property type="molecule type" value="Genomic_DNA"/>
</dbReference>
<dbReference type="InterPro" id="IPR020849">
    <property type="entry name" value="Small_GTPase_Ras-type"/>
</dbReference>
<dbReference type="CDD" id="cd00876">
    <property type="entry name" value="Ras"/>
    <property type="match status" value="1"/>
</dbReference>
<dbReference type="InterPro" id="IPR005225">
    <property type="entry name" value="Small_GTP-bd"/>
</dbReference>
<organism evidence="14 15">
    <name type="scientific">Polysphondylium violaceum</name>
    <dbReference type="NCBI Taxonomy" id="133409"/>
    <lineage>
        <taxon>Eukaryota</taxon>
        <taxon>Amoebozoa</taxon>
        <taxon>Evosea</taxon>
        <taxon>Eumycetozoa</taxon>
        <taxon>Dictyostelia</taxon>
        <taxon>Dictyosteliales</taxon>
        <taxon>Dictyosteliaceae</taxon>
        <taxon>Polysphondylium</taxon>
    </lineage>
</organism>
<evidence type="ECO:0000256" key="4">
    <source>
        <dbReference type="ARBA" id="ARBA00022475"/>
    </source>
</evidence>